<feature type="region of interest" description="Disordered" evidence="1">
    <location>
        <begin position="44"/>
        <end position="74"/>
    </location>
</feature>
<sequence length="74" mass="8010">MPQLAGDPVTDHGRAHGFGDDEPDTGTVRMSVVVMSMDYEIRLRRPGATSDSGTELGGPGHPILRGEQRRRLPV</sequence>
<reference evidence="2 3" key="1">
    <citation type="journal article" date="2019" name="Emerg. Microbes Infect.">
        <title>Comprehensive subspecies identification of 175 nontuberculous mycobacteria species based on 7547 genomic profiles.</title>
        <authorList>
            <person name="Matsumoto Y."/>
            <person name="Kinjo T."/>
            <person name="Motooka D."/>
            <person name="Nabeya D."/>
            <person name="Jung N."/>
            <person name="Uechi K."/>
            <person name="Horii T."/>
            <person name="Iida T."/>
            <person name="Fujita J."/>
            <person name="Nakamura S."/>
        </authorList>
    </citation>
    <scope>NUCLEOTIDE SEQUENCE [LARGE SCALE GENOMIC DNA]</scope>
    <source>
        <strain evidence="2 3">JCM 13392</strain>
    </source>
</reference>
<evidence type="ECO:0000313" key="2">
    <source>
        <dbReference type="EMBL" id="GFG56435.1"/>
    </source>
</evidence>
<gene>
    <name evidence="2" type="ORF">MMUR_05710</name>
</gene>
<organism evidence="2 3">
    <name type="scientific">Mycolicibacterium murale</name>
    <dbReference type="NCBI Taxonomy" id="182220"/>
    <lineage>
        <taxon>Bacteria</taxon>
        <taxon>Bacillati</taxon>
        <taxon>Actinomycetota</taxon>
        <taxon>Actinomycetes</taxon>
        <taxon>Mycobacteriales</taxon>
        <taxon>Mycobacteriaceae</taxon>
        <taxon>Mycolicibacterium</taxon>
    </lineage>
</organism>
<keyword evidence="3" id="KW-1185">Reference proteome</keyword>
<comment type="caution">
    <text evidence="2">The sequence shown here is derived from an EMBL/GenBank/DDBJ whole genome shotgun (WGS) entry which is preliminary data.</text>
</comment>
<evidence type="ECO:0000313" key="3">
    <source>
        <dbReference type="Proteomes" id="UP000465241"/>
    </source>
</evidence>
<dbReference type="Proteomes" id="UP000465241">
    <property type="component" value="Unassembled WGS sequence"/>
</dbReference>
<feature type="compositionally biased region" description="Basic and acidic residues" evidence="1">
    <location>
        <begin position="64"/>
        <end position="74"/>
    </location>
</feature>
<evidence type="ECO:0000256" key="1">
    <source>
        <dbReference type="SAM" id="MobiDB-lite"/>
    </source>
</evidence>
<dbReference type="EMBL" id="BLKT01000003">
    <property type="protein sequence ID" value="GFG56435.1"/>
    <property type="molecule type" value="Genomic_DNA"/>
</dbReference>
<dbReference type="AlphaFoldDB" id="A0A7I9WFB2"/>
<accession>A0A7I9WFB2</accession>
<feature type="region of interest" description="Disordered" evidence="1">
    <location>
        <begin position="1"/>
        <end position="29"/>
    </location>
</feature>
<name>A0A7I9WFB2_9MYCO</name>
<proteinExistence type="predicted"/>
<feature type="compositionally biased region" description="Basic and acidic residues" evidence="1">
    <location>
        <begin position="9"/>
        <end position="19"/>
    </location>
</feature>
<protein>
    <submittedName>
        <fullName evidence="2">Uncharacterized protein</fullName>
    </submittedName>
</protein>